<dbReference type="RefSeq" id="WP_196919213.1">
    <property type="nucleotide sequence ID" value="NZ_JADOTY010000001.1"/>
</dbReference>
<reference evidence="1 2" key="1">
    <citation type="submission" date="2020-11" db="EMBL/GenBank/DDBJ databases">
        <title>Sequencing the genomes of 1000 actinobacteria strains.</title>
        <authorList>
            <person name="Klenk H.-P."/>
        </authorList>
    </citation>
    <scope>NUCLEOTIDE SEQUENCE [LARGE SCALE GENOMIC DNA]</scope>
    <source>
        <strain evidence="1 2">DSM 101695</strain>
    </source>
</reference>
<organism evidence="1 2">
    <name type="scientific">Micromonospora vinacea</name>
    <dbReference type="NCBI Taxonomy" id="709878"/>
    <lineage>
        <taxon>Bacteria</taxon>
        <taxon>Bacillati</taxon>
        <taxon>Actinomycetota</taxon>
        <taxon>Actinomycetes</taxon>
        <taxon>Micromonosporales</taxon>
        <taxon>Micromonosporaceae</taxon>
        <taxon>Micromonospora</taxon>
    </lineage>
</organism>
<evidence type="ECO:0008006" key="3">
    <source>
        <dbReference type="Google" id="ProtNLM"/>
    </source>
</evidence>
<evidence type="ECO:0000313" key="1">
    <source>
        <dbReference type="EMBL" id="MBG6099953.1"/>
    </source>
</evidence>
<protein>
    <recommendedName>
        <fullName evidence="3">RES domain-containing protein</fullName>
    </recommendedName>
</protein>
<dbReference type="Proteomes" id="UP000631791">
    <property type="component" value="Unassembled WGS sequence"/>
</dbReference>
<name>A0ABS0JVB7_9ACTN</name>
<evidence type="ECO:0000313" key="2">
    <source>
        <dbReference type="Proteomes" id="UP000631791"/>
    </source>
</evidence>
<keyword evidence="2" id="KW-1185">Reference proteome</keyword>
<accession>A0ABS0JVB7</accession>
<gene>
    <name evidence="1" type="ORF">IW249_000367</name>
</gene>
<dbReference type="EMBL" id="JADOTY010000001">
    <property type="protein sequence ID" value="MBG6099953.1"/>
    <property type="molecule type" value="Genomic_DNA"/>
</dbReference>
<comment type="caution">
    <text evidence="1">The sequence shown here is derived from an EMBL/GenBank/DDBJ whole genome shotgun (WGS) entry which is preliminary data.</text>
</comment>
<sequence>MGIWDARNDEERDHWRFIPLVSVGPLRFGMRCDEVVDVLDPSRPGVFTVGSGLPACAEIPFAHLGVNTYYENGLLYCVAIDALTGPQVTLNDETLVGRVPSEVEQWACDHAKTHGLELRYTHAADPELADLGLIIRAQRAGDVVLSRPVFLQERAKVTWDYVPTSEWSYF</sequence>
<proteinExistence type="predicted"/>